<evidence type="ECO:0008006" key="11">
    <source>
        <dbReference type="Google" id="ProtNLM"/>
    </source>
</evidence>
<evidence type="ECO:0000313" key="9">
    <source>
        <dbReference type="EMBL" id="KAF7255580.1"/>
    </source>
</evidence>
<dbReference type="InterPro" id="IPR033740">
    <property type="entry name" value="Pept_M24B"/>
</dbReference>
<dbReference type="Pfam" id="PF00557">
    <property type="entry name" value="Peptidase_M24"/>
    <property type="match status" value="1"/>
</dbReference>
<feature type="domain" description="Peptidase M24" evidence="6">
    <location>
        <begin position="349"/>
        <end position="597"/>
    </location>
</feature>
<dbReference type="GO" id="GO:0005737">
    <property type="term" value="C:cytoplasm"/>
    <property type="evidence" value="ECO:0007669"/>
    <property type="project" value="UniProtKB-ARBA"/>
</dbReference>
<dbReference type="PANTHER" id="PTHR43763:SF6">
    <property type="entry name" value="XAA-PRO AMINOPEPTIDASE 1"/>
    <property type="match status" value="1"/>
</dbReference>
<evidence type="ECO:0000259" key="7">
    <source>
        <dbReference type="Pfam" id="PF01321"/>
    </source>
</evidence>
<dbReference type="Gene3D" id="3.90.230.10">
    <property type="entry name" value="Creatinase/methionine aminopeptidase superfamily"/>
    <property type="match status" value="1"/>
</dbReference>
<dbReference type="FunFam" id="3.90.230.10:FF:000007">
    <property type="entry name" value="Xaa-Pro aminopeptidase P"/>
    <property type="match status" value="1"/>
</dbReference>
<dbReference type="InterPro" id="IPR000587">
    <property type="entry name" value="Creatinase_N"/>
</dbReference>
<organism evidence="9 10">
    <name type="scientific">Paragonimus skrjabini miyazakii</name>
    <dbReference type="NCBI Taxonomy" id="59628"/>
    <lineage>
        <taxon>Eukaryota</taxon>
        <taxon>Metazoa</taxon>
        <taxon>Spiralia</taxon>
        <taxon>Lophotrochozoa</taxon>
        <taxon>Platyhelminthes</taxon>
        <taxon>Trematoda</taxon>
        <taxon>Digenea</taxon>
        <taxon>Plagiorchiida</taxon>
        <taxon>Troglotremata</taxon>
        <taxon>Troglotrematidae</taxon>
        <taxon>Paragonimus</taxon>
    </lineage>
</organism>
<evidence type="ECO:0000313" key="10">
    <source>
        <dbReference type="Proteomes" id="UP000822476"/>
    </source>
</evidence>
<comment type="similarity">
    <text evidence="2">Belongs to the peptidase M24B family.</text>
</comment>
<dbReference type="PANTHER" id="PTHR43763">
    <property type="entry name" value="XAA-PRO AMINOPEPTIDASE 1"/>
    <property type="match status" value="1"/>
</dbReference>
<dbReference type="InterPro" id="IPR029149">
    <property type="entry name" value="Creatin/AminoP/Spt16_N"/>
</dbReference>
<gene>
    <name evidence="9" type="ORF">EG68_07594</name>
</gene>
<dbReference type="EMBL" id="JTDE01003846">
    <property type="protein sequence ID" value="KAF7255580.1"/>
    <property type="molecule type" value="Genomic_DNA"/>
</dbReference>
<comment type="cofactor">
    <cofactor evidence="1">
        <name>Mn(2+)</name>
        <dbReference type="ChEBI" id="CHEBI:29035"/>
    </cofactor>
</comment>
<dbReference type="Gene3D" id="3.40.350.10">
    <property type="entry name" value="Creatinase/prolidase N-terminal domain"/>
    <property type="match status" value="2"/>
</dbReference>
<feature type="domain" description="Creatinase N-terminal" evidence="7">
    <location>
        <begin position="9"/>
        <end position="145"/>
    </location>
</feature>
<dbReference type="InterPro" id="IPR036005">
    <property type="entry name" value="Creatinase/aminopeptidase-like"/>
</dbReference>
<dbReference type="GO" id="GO:0070006">
    <property type="term" value="F:metalloaminopeptidase activity"/>
    <property type="evidence" value="ECO:0007669"/>
    <property type="project" value="InterPro"/>
</dbReference>
<dbReference type="InterPro" id="IPR000994">
    <property type="entry name" value="Pept_M24"/>
</dbReference>
<dbReference type="OrthoDB" id="9995434at2759"/>
<dbReference type="GO" id="GO:0046872">
    <property type="term" value="F:metal ion binding"/>
    <property type="evidence" value="ECO:0007669"/>
    <property type="project" value="UniProtKB-KW"/>
</dbReference>
<evidence type="ECO:0000256" key="2">
    <source>
        <dbReference type="ARBA" id="ARBA00008766"/>
    </source>
</evidence>
<evidence type="ECO:0000259" key="6">
    <source>
        <dbReference type="Pfam" id="PF00557"/>
    </source>
</evidence>
<evidence type="ECO:0000256" key="4">
    <source>
        <dbReference type="ARBA" id="ARBA00022801"/>
    </source>
</evidence>
<accession>A0A8S9YRE5</accession>
<dbReference type="InterPro" id="IPR050422">
    <property type="entry name" value="X-Pro_aminopeptidase_P"/>
</dbReference>
<evidence type="ECO:0000256" key="5">
    <source>
        <dbReference type="ARBA" id="ARBA00023211"/>
    </source>
</evidence>
<keyword evidence="3" id="KW-0479">Metal-binding</keyword>
<dbReference type="CDD" id="cd01085">
    <property type="entry name" value="APP"/>
    <property type="match status" value="1"/>
</dbReference>
<dbReference type="Pfam" id="PF16188">
    <property type="entry name" value="Peptidase_M24_C"/>
    <property type="match status" value="1"/>
</dbReference>
<reference evidence="9" key="1">
    <citation type="submission" date="2019-07" db="EMBL/GenBank/DDBJ databases">
        <title>Annotation for the trematode Paragonimus miyazaki's.</title>
        <authorList>
            <person name="Choi Y.-J."/>
        </authorList>
    </citation>
    <scope>NUCLEOTIDE SEQUENCE</scope>
    <source>
        <strain evidence="9">Japan</strain>
    </source>
</reference>
<keyword evidence="10" id="KW-1185">Reference proteome</keyword>
<feature type="domain" description="Peptidase M24 C-terminal" evidence="8">
    <location>
        <begin position="618"/>
        <end position="692"/>
    </location>
</feature>
<dbReference type="SUPFAM" id="SSF53092">
    <property type="entry name" value="Creatinase/prolidase N-terminal domain"/>
    <property type="match status" value="1"/>
</dbReference>
<dbReference type="SUPFAM" id="SSF55920">
    <property type="entry name" value="Creatinase/aminopeptidase"/>
    <property type="match status" value="1"/>
</dbReference>
<dbReference type="AlphaFoldDB" id="A0A8S9YRE5"/>
<evidence type="ECO:0000256" key="1">
    <source>
        <dbReference type="ARBA" id="ARBA00001936"/>
    </source>
</evidence>
<dbReference type="Pfam" id="PF16189">
    <property type="entry name" value="Creatinase_N_2"/>
    <property type="match status" value="1"/>
</dbReference>
<sequence>MKLISTLNRLSELRKLLRIRQLQAYIVPSEDEHFSEYVDPADKRCAFISGFTGSTCTAVVTYDKAALWTDGRYHLQAVMELEDGWTLMRKGFPDVPTEIAWLVRNTTSGARIGYDPKQMPFARLKAYQSELIEAELTSASDRVDETATNIGNRQLVSVDGSNLVDLVWDKMANLNTEGCERPVRLMNPIYSVSLSFAGQTWQAKVELIQQKMRLRCASVLVVSALDEVAWLLNLRGSDIQYNPVFFAYLIITLDEVHLFLNGGSVAVSQNVLKAQFNSQKIDVTIHPYFEFFEHLETVLANVSKTHPRIWLSHSSNYSTVSRVPESQRLITTSPIAEMKAVKHPSELEGIRQAHLVDSLVLCDYLAWLDEIADRNRASHINSGPMRGDLCDAAGLPSLPAPEHLTEASAASYLDALRLQSTNCISQSFATIFGADGNSSVIHYHPTIEKCAPLTASSLYLVDSGGQYQTGTTDVTRTMHLHQPTLEQKACYTLVLKAHIAVSSQIFPKGTPGSRLDILARHELWSHQANFAHGTGHGVGASLCVHEGPIGLSGSRVGDLMLLGLPEPGIEKNMVVTIEPGFYLDNQFGIRLENVVFVINAPPRTHMGHIPHCPASGTEWLTFEPVTLVPFQRKMIDRSMLSTNELTWLNQYHTLVYESLKLQLLNELGRSEFNPDDLCASRRRCWDWLVRETSLFA</sequence>
<evidence type="ECO:0000259" key="8">
    <source>
        <dbReference type="Pfam" id="PF16188"/>
    </source>
</evidence>
<proteinExistence type="inferred from homology"/>
<evidence type="ECO:0000256" key="3">
    <source>
        <dbReference type="ARBA" id="ARBA00022723"/>
    </source>
</evidence>
<dbReference type="Proteomes" id="UP000822476">
    <property type="component" value="Unassembled WGS sequence"/>
</dbReference>
<keyword evidence="4" id="KW-0378">Hydrolase</keyword>
<name>A0A8S9YRE5_9TREM</name>
<protein>
    <recommendedName>
        <fullName evidence="11">Xaa-Pro aminopeptidase</fullName>
    </recommendedName>
</protein>
<keyword evidence="5" id="KW-0464">Manganese</keyword>
<dbReference type="Pfam" id="PF01321">
    <property type="entry name" value="Creatinase_N"/>
    <property type="match status" value="1"/>
</dbReference>
<comment type="caution">
    <text evidence="9">The sequence shown here is derived from an EMBL/GenBank/DDBJ whole genome shotgun (WGS) entry which is preliminary data.</text>
</comment>
<dbReference type="InterPro" id="IPR032416">
    <property type="entry name" value="Peptidase_M24_C"/>
</dbReference>